<evidence type="ECO:0000313" key="2">
    <source>
        <dbReference type="EMBL" id="AOT25320.1"/>
    </source>
</evidence>
<dbReference type="Pfam" id="PF18946">
    <property type="entry name" value="Apex"/>
    <property type="match status" value="1"/>
</dbReference>
<dbReference type="EMBL" id="KX669658">
    <property type="protein sequence ID" value="AOT25320.1"/>
    <property type="molecule type" value="Genomic_DNA"/>
</dbReference>
<keyword evidence="3" id="KW-1185">Reference proteome</keyword>
<evidence type="ECO:0000313" key="3">
    <source>
        <dbReference type="Proteomes" id="UP000226413"/>
    </source>
</evidence>
<dbReference type="Gene3D" id="2.40.50.230">
    <property type="entry name" value="Gp5 N-terminal domain"/>
    <property type="match status" value="1"/>
</dbReference>
<organism evidence="2 3">
    <name type="scientific">Ochrobactrum phage POA1180</name>
    <dbReference type="NCBI Taxonomy" id="1897640"/>
    <lineage>
        <taxon>Viruses</taxon>
        <taxon>Duplodnaviria</taxon>
        <taxon>Heunggongvirae</taxon>
        <taxon>Uroviricota</taxon>
        <taxon>Caudoviricetes</taxon>
        <taxon>Abaiavirus</taxon>
        <taxon>Abaiavirus POA1180</taxon>
    </lineage>
</organism>
<feature type="region of interest" description="Disordered" evidence="1">
    <location>
        <begin position="147"/>
        <end position="172"/>
    </location>
</feature>
<gene>
    <name evidence="2" type="ORF">POA1180_12</name>
</gene>
<dbReference type="InterPro" id="IPR037026">
    <property type="entry name" value="Vgr_OB-fold_dom_sf"/>
</dbReference>
<reference evidence="2 3" key="1">
    <citation type="journal article" date="2017" name="Front. Microbiol.">
        <title>Prevalence, Host Range, and Comparative Genomic Analysis of Temperate Ochrobactrum Phages.</title>
        <authorList>
            <person name="Jackel C."/>
            <person name="Hertwig S."/>
            <person name="Scholz H.C."/>
            <person name="Nockler K."/>
            <person name="Reetz J."/>
            <person name="Hammerl J.A."/>
        </authorList>
    </citation>
    <scope>NUCLEOTIDE SEQUENCE [LARGE SCALE GENOMIC DNA]</scope>
</reference>
<sequence>MTDIIVRELLSLRKSIDDLERRLSASHMTGKVIAVDGDRVRLELQPEDSRTGKPFLSPWVQVQEAAGSTGTHFPVAIGDPIRLFSPNGELGSQSIAIRDGYTDEAKNPAKNGELAIAHGGCALRFEGGNAIIEADEIIFKSKKLKHNEKNVGDTHTHGGVERGGSNTKEPNE</sequence>
<feature type="compositionally biased region" description="Basic and acidic residues" evidence="1">
    <location>
        <begin position="147"/>
        <end position="160"/>
    </location>
</feature>
<dbReference type="InterPro" id="IPR044033">
    <property type="entry name" value="GpV-like_apex"/>
</dbReference>
<accession>A0A219VHA3</accession>
<dbReference type="Proteomes" id="UP000226413">
    <property type="component" value="Segment"/>
</dbReference>
<protein>
    <submittedName>
        <fullName evidence="2">Baseplate assembly protein</fullName>
    </submittedName>
</protein>
<evidence type="ECO:0000256" key="1">
    <source>
        <dbReference type="SAM" id="MobiDB-lite"/>
    </source>
</evidence>
<proteinExistence type="predicted"/>
<name>A0A219VHA3_9CAUD</name>